<dbReference type="PANTHER" id="PTHR31614:SF5">
    <property type="entry name" value="ALLERGEN-LIKE PROTEIN BRSN20"/>
    <property type="match status" value="1"/>
</dbReference>
<evidence type="ECO:0000256" key="2">
    <source>
        <dbReference type="ARBA" id="ARBA00023157"/>
    </source>
</evidence>
<evidence type="ECO:0000313" key="5">
    <source>
        <dbReference type="Proteomes" id="UP001341840"/>
    </source>
</evidence>
<keyword evidence="5" id="KW-1185">Reference proteome</keyword>
<protein>
    <submittedName>
        <fullName evidence="4">Uncharacterized protein</fullName>
    </submittedName>
</protein>
<sequence>MEIPARNAQNGDPKAGNFSCGDRDGAKSPRGNGGDPSGEFRPPTVSGIRIIRINSNNPFSVKGRVYCDPCRFSFESIVTTYIAGAEVILECKDRITNEIVFSKESKTDSSGTYRINVDSYFENQVCDVKLLRSSQEDCKEPTLGRDKSRVILNRFNGIATNERIVNNLGFMKNEALSGCVDILRKYHNFGSKN</sequence>
<comment type="caution">
    <text evidence="4">The sequence shown here is derived from an EMBL/GenBank/DDBJ whole genome shotgun (WGS) entry which is preliminary data.</text>
</comment>
<evidence type="ECO:0000313" key="4">
    <source>
        <dbReference type="EMBL" id="MED6132879.1"/>
    </source>
</evidence>
<comment type="similarity">
    <text evidence="1">Belongs to the Ole e I family.</text>
</comment>
<evidence type="ECO:0000256" key="1">
    <source>
        <dbReference type="ARBA" id="ARBA00010049"/>
    </source>
</evidence>
<feature type="region of interest" description="Disordered" evidence="3">
    <location>
        <begin position="1"/>
        <end position="46"/>
    </location>
</feature>
<keyword evidence="2" id="KW-1015">Disulfide bond</keyword>
<evidence type="ECO:0000256" key="3">
    <source>
        <dbReference type="SAM" id="MobiDB-lite"/>
    </source>
</evidence>
<dbReference type="InterPro" id="IPR006041">
    <property type="entry name" value="Pollen_Ole_e1_allergen"/>
</dbReference>
<name>A0ABU6S9D8_9FABA</name>
<gene>
    <name evidence="4" type="ORF">PIB30_022958</name>
</gene>
<accession>A0ABU6S9D8</accession>
<dbReference type="PANTHER" id="PTHR31614">
    <property type="entry name" value="PROTEIN DOWNSTREAM OF FLC-RELATED"/>
    <property type="match status" value="1"/>
</dbReference>
<dbReference type="Proteomes" id="UP001341840">
    <property type="component" value="Unassembled WGS sequence"/>
</dbReference>
<reference evidence="4 5" key="1">
    <citation type="journal article" date="2023" name="Plants (Basel)">
        <title>Bridging the Gap: Combining Genomics and Transcriptomics Approaches to Understand Stylosanthes scabra, an Orphan Legume from the Brazilian Caatinga.</title>
        <authorList>
            <person name="Ferreira-Neto J.R.C."/>
            <person name="da Silva M.D."/>
            <person name="Binneck E."/>
            <person name="de Melo N.F."/>
            <person name="da Silva R.H."/>
            <person name="de Melo A.L.T.M."/>
            <person name="Pandolfi V."/>
            <person name="Bustamante F.O."/>
            <person name="Brasileiro-Vidal A.C."/>
            <person name="Benko-Iseppon A.M."/>
        </authorList>
    </citation>
    <scope>NUCLEOTIDE SEQUENCE [LARGE SCALE GENOMIC DNA]</scope>
    <source>
        <tissue evidence="4">Leaves</tissue>
    </source>
</reference>
<dbReference type="Pfam" id="PF01190">
    <property type="entry name" value="Pollen_Ole_e_1"/>
    <property type="match status" value="1"/>
</dbReference>
<proteinExistence type="inferred from homology"/>
<dbReference type="EMBL" id="JASCZI010060494">
    <property type="protein sequence ID" value="MED6132879.1"/>
    <property type="molecule type" value="Genomic_DNA"/>
</dbReference>
<organism evidence="4 5">
    <name type="scientific">Stylosanthes scabra</name>
    <dbReference type="NCBI Taxonomy" id="79078"/>
    <lineage>
        <taxon>Eukaryota</taxon>
        <taxon>Viridiplantae</taxon>
        <taxon>Streptophyta</taxon>
        <taxon>Embryophyta</taxon>
        <taxon>Tracheophyta</taxon>
        <taxon>Spermatophyta</taxon>
        <taxon>Magnoliopsida</taxon>
        <taxon>eudicotyledons</taxon>
        <taxon>Gunneridae</taxon>
        <taxon>Pentapetalae</taxon>
        <taxon>rosids</taxon>
        <taxon>fabids</taxon>
        <taxon>Fabales</taxon>
        <taxon>Fabaceae</taxon>
        <taxon>Papilionoideae</taxon>
        <taxon>50 kb inversion clade</taxon>
        <taxon>dalbergioids sensu lato</taxon>
        <taxon>Dalbergieae</taxon>
        <taxon>Pterocarpus clade</taxon>
        <taxon>Stylosanthes</taxon>
    </lineage>
</organism>